<protein>
    <submittedName>
        <fullName evidence="2">Uncharacterized protein</fullName>
    </submittedName>
</protein>
<dbReference type="EMBL" id="LSRX01000826">
    <property type="protein sequence ID" value="OLP88183.1"/>
    <property type="molecule type" value="Genomic_DNA"/>
</dbReference>
<gene>
    <name evidence="2" type="ORF">AK812_SmicGene30515</name>
</gene>
<reference evidence="2 3" key="1">
    <citation type="submission" date="2016-02" db="EMBL/GenBank/DDBJ databases">
        <title>Genome analysis of coral dinoflagellate symbionts highlights evolutionary adaptations to a symbiotic lifestyle.</title>
        <authorList>
            <person name="Aranda M."/>
            <person name="Li Y."/>
            <person name="Liew Y.J."/>
            <person name="Baumgarten S."/>
            <person name="Simakov O."/>
            <person name="Wilson M."/>
            <person name="Piel J."/>
            <person name="Ashoor H."/>
            <person name="Bougouffa S."/>
            <person name="Bajic V.B."/>
            <person name="Ryu T."/>
            <person name="Ravasi T."/>
            <person name="Bayer T."/>
            <person name="Micklem G."/>
            <person name="Kim H."/>
            <person name="Bhak J."/>
            <person name="Lajeunesse T.C."/>
            <person name="Voolstra C.R."/>
        </authorList>
    </citation>
    <scope>NUCLEOTIDE SEQUENCE [LARGE SCALE GENOMIC DNA]</scope>
    <source>
        <strain evidence="2 3">CCMP2467</strain>
    </source>
</reference>
<proteinExistence type="predicted"/>
<comment type="caution">
    <text evidence="2">The sequence shown here is derived from an EMBL/GenBank/DDBJ whole genome shotgun (WGS) entry which is preliminary data.</text>
</comment>
<organism evidence="2 3">
    <name type="scientific">Symbiodinium microadriaticum</name>
    <name type="common">Dinoflagellate</name>
    <name type="synonym">Zooxanthella microadriatica</name>
    <dbReference type="NCBI Taxonomy" id="2951"/>
    <lineage>
        <taxon>Eukaryota</taxon>
        <taxon>Sar</taxon>
        <taxon>Alveolata</taxon>
        <taxon>Dinophyceae</taxon>
        <taxon>Suessiales</taxon>
        <taxon>Symbiodiniaceae</taxon>
        <taxon>Symbiodinium</taxon>
    </lineage>
</organism>
<name>A0A1Q9CZ21_SYMMI</name>
<dbReference type="OrthoDB" id="417641at2759"/>
<evidence type="ECO:0000313" key="3">
    <source>
        <dbReference type="Proteomes" id="UP000186817"/>
    </source>
</evidence>
<keyword evidence="3" id="KW-1185">Reference proteome</keyword>
<feature type="region of interest" description="Disordered" evidence="1">
    <location>
        <begin position="124"/>
        <end position="155"/>
    </location>
</feature>
<evidence type="ECO:0000313" key="2">
    <source>
        <dbReference type="EMBL" id="OLP88183.1"/>
    </source>
</evidence>
<evidence type="ECO:0000256" key="1">
    <source>
        <dbReference type="SAM" id="MobiDB-lite"/>
    </source>
</evidence>
<sequence length="230" mass="25103">MQKAHRRSLGKVQAATGGLRGLVLRPAVSSQREQEHAVGMATCLRPSTRVYSLRLRRFLSAMEHLMLQGIFPTDFAHPEVVEMLAQKATMAKDMAGNAFSTTVLQANLLALLVNSAAWRVIRVRNEGPPSSPGTKRGAEELEPDTEQTPPPKNALFTRAVPVPGGLGFVQMKWRGWNRRGMKKGGVVRIDPYQTKFVVLAITGRQQSDGGRYPKNCGVCPDDSTVGATDP</sequence>
<dbReference type="Proteomes" id="UP000186817">
    <property type="component" value="Unassembled WGS sequence"/>
</dbReference>
<dbReference type="AlphaFoldDB" id="A0A1Q9CZ21"/>
<accession>A0A1Q9CZ21</accession>